<organism evidence="1 2">
    <name type="scientific">Triticum urartu</name>
    <name type="common">Red wild einkorn</name>
    <name type="synonym">Crithodium urartu</name>
    <dbReference type="NCBI Taxonomy" id="4572"/>
    <lineage>
        <taxon>Eukaryota</taxon>
        <taxon>Viridiplantae</taxon>
        <taxon>Streptophyta</taxon>
        <taxon>Embryophyta</taxon>
        <taxon>Tracheophyta</taxon>
        <taxon>Spermatophyta</taxon>
        <taxon>Magnoliopsida</taxon>
        <taxon>Liliopsida</taxon>
        <taxon>Poales</taxon>
        <taxon>Poaceae</taxon>
        <taxon>BOP clade</taxon>
        <taxon>Pooideae</taxon>
        <taxon>Triticodae</taxon>
        <taxon>Triticeae</taxon>
        <taxon>Triticinae</taxon>
        <taxon>Triticum</taxon>
    </lineage>
</organism>
<dbReference type="Proteomes" id="UP000015106">
    <property type="component" value="Chromosome 2"/>
</dbReference>
<protein>
    <submittedName>
        <fullName evidence="1">Uncharacterized protein</fullName>
    </submittedName>
</protein>
<evidence type="ECO:0000313" key="1">
    <source>
        <dbReference type="EnsemblPlants" id="TuG1812G0200005822.01.T01"/>
    </source>
</evidence>
<reference evidence="2" key="1">
    <citation type="journal article" date="2013" name="Nature">
        <title>Draft genome of the wheat A-genome progenitor Triticum urartu.</title>
        <authorList>
            <person name="Ling H.Q."/>
            <person name="Zhao S."/>
            <person name="Liu D."/>
            <person name="Wang J."/>
            <person name="Sun H."/>
            <person name="Zhang C."/>
            <person name="Fan H."/>
            <person name="Li D."/>
            <person name="Dong L."/>
            <person name="Tao Y."/>
            <person name="Gao C."/>
            <person name="Wu H."/>
            <person name="Li Y."/>
            <person name="Cui Y."/>
            <person name="Guo X."/>
            <person name="Zheng S."/>
            <person name="Wang B."/>
            <person name="Yu K."/>
            <person name="Liang Q."/>
            <person name="Yang W."/>
            <person name="Lou X."/>
            <person name="Chen J."/>
            <person name="Feng M."/>
            <person name="Jian J."/>
            <person name="Zhang X."/>
            <person name="Luo G."/>
            <person name="Jiang Y."/>
            <person name="Liu J."/>
            <person name="Wang Z."/>
            <person name="Sha Y."/>
            <person name="Zhang B."/>
            <person name="Wu H."/>
            <person name="Tang D."/>
            <person name="Shen Q."/>
            <person name="Xue P."/>
            <person name="Zou S."/>
            <person name="Wang X."/>
            <person name="Liu X."/>
            <person name="Wang F."/>
            <person name="Yang Y."/>
            <person name="An X."/>
            <person name="Dong Z."/>
            <person name="Zhang K."/>
            <person name="Zhang X."/>
            <person name="Luo M.C."/>
            <person name="Dvorak J."/>
            <person name="Tong Y."/>
            <person name="Wang J."/>
            <person name="Yang H."/>
            <person name="Li Z."/>
            <person name="Wang D."/>
            <person name="Zhang A."/>
            <person name="Wang J."/>
        </authorList>
    </citation>
    <scope>NUCLEOTIDE SEQUENCE</scope>
    <source>
        <strain evidence="2">cv. G1812</strain>
    </source>
</reference>
<reference evidence="1" key="2">
    <citation type="submission" date="2018-03" db="EMBL/GenBank/DDBJ databases">
        <title>The Triticum urartu genome reveals the dynamic nature of wheat genome evolution.</title>
        <authorList>
            <person name="Ling H."/>
            <person name="Ma B."/>
            <person name="Shi X."/>
            <person name="Liu H."/>
            <person name="Dong L."/>
            <person name="Sun H."/>
            <person name="Cao Y."/>
            <person name="Gao Q."/>
            <person name="Zheng S."/>
            <person name="Li Y."/>
            <person name="Yu Y."/>
            <person name="Du H."/>
            <person name="Qi M."/>
            <person name="Li Y."/>
            <person name="Yu H."/>
            <person name="Cui Y."/>
            <person name="Wang N."/>
            <person name="Chen C."/>
            <person name="Wu H."/>
            <person name="Zhao Y."/>
            <person name="Zhang J."/>
            <person name="Li Y."/>
            <person name="Zhou W."/>
            <person name="Zhang B."/>
            <person name="Hu W."/>
            <person name="Eijk M."/>
            <person name="Tang J."/>
            <person name="Witsenboer H."/>
            <person name="Zhao S."/>
            <person name="Li Z."/>
            <person name="Zhang A."/>
            <person name="Wang D."/>
            <person name="Liang C."/>
        </authorList>
    </citation>
    <scope>NUCLEOTIDE SEQUENCE [LARGE SCALE GENOMIC DNA]</scope>
    <source>
        <strain evidence="1">cv. G1812</strain>
    </source>
</reference>
<sequence>MVSLPPKDLVCLRRDGSAQQGPILVKYLAAPMQFRSRNVLIQLCRKHYSGTSYGGKITSKNILFDRYGNVRIDSAPERFTQHSANLDYGAIGKILDDSFQDKGYPMHFYQLVDFLRYGPAVDCQSEAVIAFVTSHFSLLSHYARVSISEILVQLVERLHPDVMAVLLDIFDKFAWANTVKNVAAMNFPYFYHSRNNRDGTVSVPYVDDGVSFLKFSNNFFKHNKWTSLEKLDAAFSLMEKRNFIPRFLLTILVTLKDSENQCPALIQSFIDQVVGMLGNNVIDLERG</sequence>
<dbReference type="Gramene" id="TuG1812G0200005822.01.T01">
    <property type="protein sequence ID" value="TuG1812G0200005822.01.T01"/>
    <property type="gene ID" value="TuG1812G0200005822.01"/>
</dbReference>
<accession>A0A8R7TNX7</accession>
<name>A0A8R7TNX7_TRIUA</name>
<evidence type="ECO:0000313" key="2">
    <source>
        <dbReference type="Proteomes" id="UP000015106"/>
    </source>
</evidence>
<reference evidence="1" key="3">
    <citation type="submission" date="2022-06" db="UniProtKB">
        <authorList>
            <consortium name="EnsemblPlants"/>
        </authorList>
    </citation>
    <scope>IDENTIFICATION</scope>
</reference>
<dbReference type="PANTHER" id="PTHR35161:SF20">
    <property type="entry name" value="UBIQUITIN-LIKE DOMAIN-CONTAINING PROTEIN"/>
    <property type="match status" value="1"/>
</dbReference>
<proteinExistence type="predicted"/>
<dbReference type="AlphaFoldDB" id="A0A8R7TNX7"/>
<dbReference type="EnsemblPlants" id="TuG1812G0200005822.01.T01">
    <property type="protein sequence ID" value="TuG1812G0200005822.01.T01"/>
    <property type="gene ID" value="TuG1812G0200005822.01"/>
</dbReference>
<keyword evidence="2" id="KW-1185">Reference proteome</keyword>
<dbReference type="PANTHER" id="PTHR35161">
    <property type="entry name" value="OS02G0303100 PROTEIN"/>
    <property type="match status" value="1"/>
</dbReference>